<evidence type="ECO:0000313" key="2">
    <source>
        <dbReference type="EMBL" id="KAJ0987493.1"/>
    </source>
</evidence>
<dbReference type="InterPro" id="IPR002035">
    <property type="entry name" value="VWF_A"/>
</dbReference>
<dbReference type="OrthoDB" id="1729737at2759"/>
<keyword evidence="3" id="KW-1185">Reference proteome</keyword>
<dbReference type="Proteomes" id="UP001085076">
    <property type="component" value="Miscellaneous, Linkage group lg01"/>
</dbReference>
<dbReference type="SUPFAM" id="SSF53300">
    <property type="entry name" value="vWA-like"/>
    <property type="match status" value="1"/>
</dbReference>
<dbReference type="Gene3D" id="3.40.50.410">
    <property type="entry name" value="von Willebrand factor, type A domain"/>
    <property type="match status" value="1"/>
</dbReference>
<dbReference type="EMBL" id="JAGGNH010000001">
    <property type="protein sequence ID" value="KAJ0987493.1"/>
    <property type="molecule type" value="Genomic_DNA"/>
</dbReference>
<evidence type="ECO:0000313" key="3">
    <source>
        <dbReference type="Proteomes" id="UP001085076"/>
    </source>
</evidence>
<dbReference type="InterPro" id="IPR036465">
    <property type="entry name" value="vWFA_dom_sf"/>
</dbReference>
<reference evidence="2" key="2">
    <citation type="journal article" date="2022" name="Hortic Res">
        <title>The genome of Dioscorea zingiberensis sheds light on the biosynthesis, origin and evolution of the medicinally important diosgenin saponins.</title>
        <authorList>
            <person name="Li Y."/>
            <person name="Tan C."/>
            <person name="Li Z."/>
            <person name="Guo J."/>
            <person name="Li S."/>
            <person name="Chen X."/>
            <person name="Wang C."/>
            <person name="Dai X."/>
            <person name="Yang H."/>
            <person name="Song W."/>
            <person name="Hou L."/>
            <person name="Xu J."/>
            <person name="Tong Z."/>
            <person name="Xu A."/>
            <person name="Yuan X."/>
            <person name="Wang W."/>
            <person name="Yang Q."/>
            <person name="Chen L."/>
            <person name="Sun Z."/>
            <person name="Wang K."/>
            <person name="Pan B."/>
            <person name="Chen J."/>
            <person name="Bao Y."/>
            <person name="Liu F."/>
            <person name="Qi X."/>
            <person name="Gang D.R."/>
            <person name="Wen J."/>
            <person name="Li J."/>
        </authorList>
    </citation>
    <scope>NUCLEOTIDE SEQUENCE</scope>
    <source>
        <strain evidence="2">Dzin_1.0</strain>
    </source>
</reference>
<dbReference type="PROSITE" id="PS50234">
    <property type="entry name" value="VWFA"/>
    <property type="match status" value="1"/>
</dbReference>
<organism evidence="2 3">
    <name type="scientific">Dioscorea zingiberensis</name>
    <dbReference type="NCBI Taxonomy" id="325984"/>
    <lineage>
        <taxon>Eukaryota</taxon>
        <taxon>Viridiplantae</taxon>
        <taxon>Streptophyta</taxon>
        <taxon>Embryophyta</taxon>
        <taxon>Tracheophyta</taxon>
        <taxon>Spermatophyta</taxon>
        <taxon>Magnoliopsida</taxon>
        <taxon>Liliopsida</taxon>
        <taxon>Dioscoreales</taxon>
        <taxon>Dioscoreaceae</taxon>
        <taxon>Dioscorea</taxon>
    </lineage>
</organism>
<dbReference type="AlphaFoldDB" id="A0A9D5D943"/>
<proteinExistence type="predicted"/>
<evidence type="ECO:0000259" key="1">
    <source>
        <dbReference type="PROSITE" id="PS50234"/>
    </source>
</evidence>
<accession>A0A9D5D943</accession>
<dbReference type="SMART" id="SM00327">
    <property type="entry name" value="VWA"/>
    <property type="match status" value="1"/>
</dbReference>
<dbReference type="Pfam" id="PF13768">
    <property type="entry name" value="VWA_3"/>
    <property type="match status" value="1"/>
</dbReference>
<dbReference type="PANTHER" id="PTHR46503:SF1">
    <property type="entry name" value="INTER-ALPHA-TRYPSIN INHIBITOR HEAVY CHAIN-LIKE PROTEIN"/>
    <property type="match status" value="1"/>
</dbReference>
<comment type="caution">
    <text evidence="2">The sequence shown here is derived from an EMBL/GenBank/DDBJ whole genome shotgun (WGS) entry which is preliminary data.</text>
</comment>
<gene>
    <name evidence="2" type="ORF">J5N97_005849</name>
</gene>
<protein>
    <recommendedName>
        <fullName evidence="1">VWFA domain-containing protein</fullName>
    </recommendedName>
</protein>
<sequence length="751" mass="83990">MDEEFSSAVEEGLRLSRRICTGKPPARPSEQFMDRSSPLSSGLLPTAPMAYAVISDPRIVDNPDIPSYQPHVHGRCDPPALIPLQMKEIALEIDCYLDEALVTMRGRWRVHCVMGSKSCNCRVVIPMGEQGSILGVELDVERRSYSTQVIQTEADHNVEKILKNQDGGFMKPQYFSFTIPLVGGGSEIHLKVCWSQKLSFKDGHFFITIPFNFPEYVTPFPKNFSKQEKIQLNVNSGTGKEVLCENSSHPLKEKAREVGKLSFLYEAEVDNWSLKDFCFSFSVYSSDLFGCMLVQSPPMHDFDQREMFCLYFFPGSNQNRKVFKKEVVFVVDISGSMQGKPLESAKNALFAALSQLTPRDYFGIIAFNEDMSLFSSSLELATEDKVKKAIQWISKSFVAEGGASVTQQLIAQPLNKAMNLLSKSQDSLPHIFLITDGSVEDERNICITTKSHVGNHQPMSPRISTFGIGSFCNHYFLQMLASLGRGQYGAAHDPDLIEVQMQTWFRKALSPIVANITVDIFDRLDAIEMYPLHIPDLSVESPLIVFGRYQGKLPDSIKAKGILADLNDIVIDLKVHKTKDIPLERISAKQQIDLLTAQAWFSESKQLEGKVIELSLQRGIPSEYTYLVLRNQSQPEAQGTMNEKPKKTKYKLEVAKDQYLVQGIRLGFGNIVATAENHPPGFLKPKQSETFMVYKAVGCCNRLCNCCCCMCCIQACSKLNDQFVIVMTQLCTALSCLACFECCAEVCCDGG</sequence>
<name>A0A9D5D943_9LILI</name>
<dbReference type="PANTHER" id="PTHR46503">
    <property type="entry name" value="INTER-ALPHA-TRYPSIN INHIBITOR HEAVY CHAIN-LIKE PROTEIN"/>
    <property type="match status" value="1"/>
</dbReference>
<reference evidence="2" key="1">
    <citation type="submission" date="2021-03" db="EMBL/GenBank/DDBJ databases">
        <authorList>
            <person name="Li Z."/>
            <person name="Yang C."/>
        </authorList>
    </citation>
    <scope>NUCLEOTIDE SEQUENCE</scope>
    <source>
        <strain evidence="2">Dzin_1.0</strain>
        <tissue evidence="2">Leaf</tissue>
    </source>
</reference>
<feature type="domain" description="VWFA" evidence="1">
    <location>
        <begin position="326"/>
        <end position="509"/>
    </location>
</feature>